<feature type="transmembrane region" description="Helical" evidence="1">
    <location>
        <begin position="206"/>
        <end position="226"/>
    </location>
</feature>
<dbReference type="RefSeq" id="WP_079724573.1">
    <property type="nucleotide sequence ID" value="NZ_BMCL01000001.1"/>
</dbReference>
<name>A0A1T5LA55_9GAMM</name>
<feature type="transmembrane region" description="Helical" evidence="1">
    <location>
        <begin position="164"/>
        <end position="186"/>
    </location>
</feature>
<keyword evidence="3" id="KW-1185">Reference proteome</keyword>
<dbReference type="STRING" id="428993.SAMN06296058_2191"/>
<proteinExistence type="predicted"/>
<feature type="transmembrane region" description="Helical" evidence="1">
    <location>
        <begin position="87"/>
        <end position="104"/>
    </location>
</feature>
<keyword evidence="1" id="KW-0472">Membrane</keyword>
<organism evidence="2 3">
    <name type="scientific">Pseudoxanthomonas indica</name>
    <dbReference type="NCBI Taxonomy" id="428993"/>
    <lineage>
        <taxon>Bacteria</taxon>
        <taxon>Pseudomonadati</taxon>
        <taxon>Pseudomonadota</taxon>
        <taxon>Gammaproteobacteria</taxon>
        <taxon>Lysobacterales</taxon>
        <taxon>Lysobacteraceae</taxon>
        <taxon>Pseudoxanthomonas</taxon>
    </lineage>
</organism>
<evidence type="ECO:0000313" key="3">
    <source>
        <dbReference type="Proteomes" id="UP000190341"/>
    </source>
</evidence>
<reference evidence="2 3" key="1">
    <citation type="submission" date="2017-02" db="EMBL/GenBank/DDBJ databases">
        <authorList>
            <person name="Peterson S.W."/>
        </authorList>
    </citation>
    <scope>NUCLEOTIDE SEQUENCE [LARGE SCALE GENOMIC DNA]</scope>
    <source>
        <strain evidence="2 3">P15</strain>
    </source>
</reference>
<evidence type="ECO:0000313" key="2">
    <source>
        <dbReference type="EMBL" id="SKC72861.1"/>
    </source>
</evidence>
<feature type="transmembrane region" description="Helical" evidence="1">
    <location>
        <begin position="267"/>
        <end position="286"/>
    </location>
</feature>
<dbReference type="Proteomes" id="UP000190341">
    <property type="component" value="Unassembled WGS sequence"/>
</dbReference>
<dbReference type="AlphaFoldDB" id="A0A1T5LA55"/>
<accession>A0A1T5LA55</accession>
<dbReference type="OrthoDB" id="5056410at2"/>
<evidence type="ECO:0000256" key="1">
    <source>
        <dbReference type="SAM" id="Phobius"/>
    </source>
</evidence>
<feature type="transmembrane region" description="Helical" evidence="1">
    <location>
        <begin position="238"/>
        <end position="255"/>
    </location>
</feature>
<feature type="transmembrane region" description="Helical" evidence="1">
    <location>
        <begin position="124"/>
        <end position="143"/>
    </location>
</feature>
<sequence>MNTNAVIESYVADVVRRLPARDRAEISLELRGLLGEMLEGRASEAGRAADDAMVLQLLREFGAPTDVAARYRAPGTVIIPAEQTRSFVLVAVIGVALQWALTLSDVFNGGSFAAWYLTNGLGALWWPGFMLIIAMIGAGLRRLGWFQRSWQPRIVDPDRVNRGLLGFGLFWYAFGVSMMVALPWIVDQLPGPVARALAIDPQFLRHRAWPVLVLWLGGFVVSLQVLRAGRWSVNLRRLEMAFTAGFIALMGWWIADGPIMQSAAADKTAKACLALVIVLLLVDIAAKLHRQRAHLKAPRIVG</sequence>
<gene>
    <name evidence="2" type="ORF">SAMN06296058_2191</name>
</gene>
<keyword evidence="1" id="KW-0812">Transmembrane</keyword>
<protein>
    <submittedName>
        <fullName evidence="2">Uncharacterized protein</fullName>
    </submittedName>
</protein>
<dbReference type="EMBL" id="FUZV01000002">
    <property type="protein sequence ID" value="SKC72861.1"/>
    <property type="molecule type" value="Genomic_DNA"/>
</dbReference>
<keyword evidence="1" id="KW-1133">Transmembrane helix</keyword>